<comment type="similarity">
    <text evidence="3">Belongs to the bacterial solute-binding protein SsuA/TauA family.</text>
</comment>
<dbReference type="Proteomes" id="UP000186819">
    <property type="component" value="Unassembled WGS sequence"/>
</dbReference>
<organism evidence="11 12">
    <name type="scientific">Aromatoleum tolulyticum</name>
    <dbReference type="NCBI Taxonomy" id="34027"/>
    <lineage>
        <taxon>Bacteria</taxon>
        <taxon>Pseudomonadati</taxon>
        <taxon>Pseudomonadota</taxon>
        <taxon>Betaproteobacteria</taxon>
        <taxon>Rhodocyclales</taxon>
        <taxon>Rhodocyclaceae</taxon>
        <taxon>Aromatoleum</taxon>
    </lineage>
</organism>
<evidence type="ECO:0000256" key="8">
    <source>
        <dbReference type="ARBA" id="ARBA00023136"/>
    </source>
</evidence>
<evidence type="ECO:0000259" key="10">
    <source>
        <dbReference type="SMART" id="SM00062"/>
    </source>
</evidence>
<sequence length="341" mass="37256">MHPSRIARAGILALSLLGATSLAHAENLKVGYLPVTGHAKFFVAKEYGLFKQEGLDVELIEFQNSADGLNAVTAGKLDVGAFGTTAPLAHYAKGADLKVIGGIMGLDAALVVTPEKAASIRNIGDLRGKKVATVRLATGDAVLRGALHDEKIDWKSDLKIFELKNPPAVIEAVKSGQVDAGVVWGPHDIRAERQGLKIVVRSSELQPGHPCCRIVVTSDKLKQGDTHVRFLRAILKAEKFAAERRKETIDAIQKYVKLDRDVLEQGYYSPHLDQSTDPNVQGTQKFWTTLVSSEVVDGTRPLAPIFDLTPYRKALDSLAKENPRDAFWQARLKSEPTRNQL</sequence>
<dbReference type="EMBL" id="FTMD01000003">
    <property type="protein sequence ID" value="SIQ29774.1"/>
    <property type="molecule type" value="Genomic_DNA"/>
</dbReference>
<dbReference type="SUPFAM" id="SSF53850">
    <property type="entry name" value="Periplasmic binding protein-like II"/>
    <property type="match status" value="1"/>
</dbReference>
<dbReference type="CDD" id="cd13553">
    <property type="entry name" value="PBP2_NrtA_CpmA_like"/>
    <property type="match status" value="1"/>
</dbReference>
<evidence type="ECO:0000256" key="9">
    <source>
        <dbReference type="SAM" id="SignalP"/>
    </source>
</evidence>
<proteinExistence type="inferred from homology"/>
<accession>A0A1N6RLM8</accession>
<dbReference type="Gene3D" id="3.40.190.10">
    <property type="entry name" value="Periplasmic binding protein-like II"/>
    <property type="match status" value="2"/>
</dbReference>
<keyword evidence="5" id="KW-1003">Cell membrane</keyword>
<dbReference type="OrthoDB" id="9178563at2"/>
<dbReference type="GO" id="GO:0012505">
    <property type="term" value="C:endomembrane system"/>
    <property type="evidence" value="ECO:0007669"/>
    <property type="project" value="UniProtKB-SubCell"/>
</dbReference>
<name>A0A1N6RLM8_9RHOO</name>
<dbReference type="InterPro" id="IPR015168">
    <property type="entry name" value="SsuA/THI5"/>
</dbReference>
<keyword evidence="4" id="KW-0813">Transport</keyword>
<dbReference type="InterPro" id="IPR001638">
    <property type="entry name" value="Solute-binding_3/MltF_N"/>
</dbReference>
<feature type="signal peptide" evidence="9">
    <location>
        <begin position="1"/>
        <end position="25"/>
    </location>
</feature>
<dbReference type="SMART" id="SM00062">
    <property type="entry name" value="PBPb"/>
    <property type="match status" value="1"/>
</dbReference>
<dbReference type="RefSeq" id="WP_076601268.1">
    <property type="nucleotide sequence ID" value="NZ_FTMD01000003.1"/>
</dbReference>
<dbReference type="STRING" id="34027.SAMN05421829_103291"/>
<gene>
    <name evidence="11" type="ORF">SAMN05421829_103291</name>
</gene>
<evidence type="ECO:0000256" key="2">
    <source>
        <dbReference type="ARBA" id="ARBA00004418"/>
    </source>
</evidence>
<reference evidence="12" key="1">
    <citation type="submission" date="2017-01" db="EMBL/GenBank/DDBJ databases">
        <authorList>
            <person name="Varghese N."/>
            <person name="Submissions S."/>
        </authorList>
    </citation>
    <scope>NUCLEOTIDE SEQUENCE [LARGE SCALE GENOMIC DNA]</scope>
    <source>
        <strain evidence="12">ATCC 51758</strain>
    </source>
</reference>
<evidence type="ECO:0000256" key="4">
    <source>
        <dbReference type="ARBA" id="ARBA00022448"/>
    </source>
</evidence>
<keyword evidence="12" id="KW-1185">Reference proteome</keyword>
<keyword evidence="8" id="KW-0472">Membrane</keyword>
<evidence type="ECO:0000313" key="12">
    <source>
        <dbReference type="Proteomes" id="UP000186819"/>
    </source>
</evidence>
<dbReference type="InterPro" id="IPR044527">
    <property type="entry name" value="NrtA/CpmA_ABC-bd_dom"/>
</dbReference>
<feature type="domain" description="Solute-binding protein family 3/N-terminal" evidence="10">
    <location>
        <begin position="27"/>
        <end position="259"/>
    </location>
</feature>
<evidence type="ECO:0000256" key="7">
    <source>
        <dbReference type="ARBA" id="ARBA00022729"/>
    </source>
</evidence>
<keyword evidence="6" id="KW-0997">Cell inner membrane</keyword>
<dbReference type="PANTHER" id="PTHR30024">
    <property type="entry name" value="ALIPHATIC SULFONATES-BINDING PROTEIN-RELATED"/>
    <property type="match status" value="1"/>
</dbReference>
<keyword evidence="7 9" id="KW-0732">Signal</keyword>
<dbReference type="Pfam" id="PF09084">
    <property type="entry name" value="NMT1"/>
    <property type="match status" value="1"/>
</dbReference>
<evidence type="ECO:0000256" key="1">
    <source>
        <dbReference type="ARBA" id="ARBA00004308"/>
    </source>
</evidence>
<feature type="chain" id="PRO_5009937982" evidence="9">
    <location>
        <begin position="26"/>
        <end position="341"/>
    </location>
</feature>
<dbReference type="AlphaFoldDB" id="A0A1N6RLM8"/>
<evidence type="ECO:0000256" key="6">
    <source>
        <dbReference type="ARBA" id="ARBA00022519"/>
    </source>
</evidence>
<dbReference type="GO" id="GO:0042597">
    <property type="term" value="C:periplasmic space"/>
    <property type="evidence" value="ECO:0007669"/>
    <property type="project" value="UniProtKB-SubCell"/>
</dbReference>
<evidence type="ECO:0000256" key="3">
    <source>
        <dbReference type="ARBA" id="ARBA00010742"/>
    </source>
</evidence>
<comment type="subcellular location">
    <subcellularLocation>
        <location evidence="1">Endomembrane system</location>
    </subcellularLocation>
    <subcellularLocation>
        <location evidence="2">Periplasm</location>
    </subcellularLocation>
</comment>
<protein>
    <submittedName>
        <fullName evidence="11">NitT/TauT family transport system substrate-binding protein</fullName>
    </submittedName>
</protein>
<dbReference type="PANTHER" id="PTHR30024:SF47">
    <property type="entry name" value="TAURINE-BINDING PERIPLASMIC PROTEIN"/>
    <property type="match status" value="1"/>
</dbReference>
<evidence type="ECO:0000256" key="5">
    <source>
        <dbReference type="ARBA" id="ARBA00022475"/>
    </source>
</evidence>
<evidence type="ECO:0000313" key="11">
    <source>
        <dbReference type="EMBL" id="SIQ29774.1"/>
    </source>
</evidence>